<dbReference type="SUPFAM" id="SSF47473">
    <property type="entry name" value="EF-hand"/>
    <property type="match status" value="1"/>
</dbReference>
<feature type="region of interest" description="Disordered" evidence="1">
    <location>
        <begin position="735"/>
        <end position="762"/>
    </location>
</feature>
<name>A0A0S4JQM4_BODSA</name>
<feature type="compositionally biased region" description="Low complexity" evidence="1">
    <location>
        <begin position="367"/>
        <end position="380"/>
    </location>
</feature>
<evidence type="ECO:0000313" key="2">
    <source>
        <dbReference type="EMBL" id="CUG93830.1"/>
    </source>
</evidence>
<proteinExistence type="predicted"/>
<dbReference type="InterPro" id="IPR008979">
    <property type="entry name" value="Galactose-bd-like_sf"/>
</dbReference>
<dbReference type="EMBL" id="CYKH01002199">
    <property type="protein sequence ID" value="CUG93830.1"/>
    <property type="molecule type" value="Genomic_DNA"/>
</dbReference>
<feature type="region of interest" description="Disordered" evidence="1">
    <location>
        <begin position="1613"/>
        <end position="1635"/>
    </location>
</feature>
<keyword evidence="3" id="KW-1185">Reference proteome</keyword>
<feature type="compositionally biased region" description="Low complexity" evidence="1">
    <location>
        <begin position="689"/>
        <end position="703"/>
    </location>
</feature>
<evidence type="ECO:0008006" key="4">
    <source>
        <dbReference type="Google" id="ProtNLM"/>
    </source>
</evidence>
<feature type="compositionally biased region" description="Basic residues" evidence="1">
    <location>
        <begin position="1037"/>
        <end position="1047"/>
    </location>
</feature>
<feature type="region of interest" description="Disordered" evidence="1">
    <location>
        <begin position="813"/>
        <end position="837"/>
    </location>
</feature>
<dbReference type="SUPFAM" id="SSF49899">
    <property type="entry name" value="Concanavalin A-like lectins/glucanases"/>
    <property type="match status" value="4"/>
</dbReference>
<dbReference type="InterPro" id="IPR011992">
    <property type="entry name" value="EF-hand-dom_pair"/>
</dbReference>
<dbReference type="Gene3D" id="1.10.238.10">
    <property type="entry name" value="EF-hand"/>
    <property type="match status" value="1"/>
</dbReference>
<dbReference type="SUPFAM" id="SSF49785">
    <property type="entry name" value="Galactose-binding domain-like"/>
    <property type="match status" value="1"/>
</dbReference>
<evidence type="ECO:0000256" key="1">
    <source>
        <dbReference type="SAM" id="MobiDB-lite"/>
    </source>
</evidence>
<feature type="compositionally biased region" description="Basic and acidic residues" evidence="1">
    <location>
        <begin position="554"/>
        <end position="585"/>
    </location>
</feature>
<gene>
    <name evidence="2" type="ORF">BSAL_45200</name>
</gene>
<feature type="compositionally biased region" description="Polar residues" evidence="1">
    <location>
        <begin position="741"/>
        <end position="761"/>
    </location>
</feature>
<feature type="region of interest" description="Disordered" evidence="1">
    <location>
        <begin position="679"/>
        <end position="709"/>
    </location>
</feature>
<dbReference type="VEuPathDB" id="TriTrypDB:BSAL_45200"/>
<feature type="region of interest" description="Disordered" evidence="1">
    <location>
        <begin position="1028"/>
        <end position="1048"/>
    </location>
</feature>
<protein>
    <recommendedName>
        <fullName evidence="4">Laminin G domain-containing protein</fullName>
    </recommendedName>
</protein>
<dbReference type="InterPro" id="IPR013320">
    <property type="entry name" value="ConA-like_dom_sf"/>
</dbReference>
<feature type="compositionally biased region" description="Polar residues" evidence="1">
    <location>
        <begin position="357"/>
        <end position="366"/>
    </location>
</feature>
<sequence length="2466" mass="269876">MSSIVLGKSDSYINIGTARAWREHLLNHTFSAWIKTTCQLPACLVSLTNEAHEVFSVEINITTHPSRDATQIAHKYQHAPPTRFLHSAGSRWQRAPIPKTLRPVKVVGTQGALLGNLAGGLRISVRDDNGNKIVAESPLPILADGRWHFLQVTVDGSEVLVQVDANKTSVVYPHRDHSLRPVDWSNVGERVVYPSHDLIAARFSASDKQVRDHYCGLLADVAVEIGHPGGHKLHWWVTDFAKGTIVWDRGSGAKQHSLGLHLNLCSCGWETADFPATSLLLNGIEGRVAEVPALTEDVLEAMATAGSTNSTQPTPQGITSLTPPPMLNVAAFESTEHMTGTSVVIVPSSPAGISLQLMSPGSVLTPSSGNGANHSSSGGDNEPHAPVSQTMNREYFERVKKEEGRQPVSFAMWICTRDRDPAIVFTAPFLSPVHMVLNLDCKPSVALVNGLDAFVSQCDVTDGKWHHLRWIIDPKTGASLFLDGALAAWQYVSLHVDEEGGPLRGKSSPGAGNVDGADVSANASFSDFASQSNVASRSRSRYVQHAQTAASQRSEMEESLRRRSIETSKLNLHSERKSLTEKSSEEEADEFGSGKLQGKESWRKARSRTSIAFLDNNALPKPSGAASFRRIASVGQLSSASTQAAPSTSGFAADEDELFGDLIQELEEADERVAASGVFNAASDETPMSARSRSNSPSSAPQGSIGGGLSTTLSQHFMFLSIKKRREIIRTLTEMVRSRSSKSPNTNGKNSFSCLSPSQPLSEDDPAFVKCFTMGRLFSGELREVVVRLGHYAFTWRFDIGTGRTVEAERRVNNGKFTTGDRQSGSATPGGQSLFGLPTPTHGSRFSVYEEEDELAAIDCSMQLSGRTTVFPKTVLPYSTALLDDGTCLDLGSVRVPLLPQSTGVDVDFYVRLGRAYGHVLVVEGVCIIELQPNRVNVLLVGTITSALSAATLLHHADIDPAILSDSTTPRLMCNYQDTSVFEDRFWHHIRLIIPVLGSSENVQMTIDEIPSELSQSLVLEQFPGNGVLQTESSSPRKSRAFSHGSRRGTVLQKQANPNNNEVSTNGGASLLGFSTFSASDTSFSLPVPGVSLQITTETPMSTKSRISTTIKDTYAKIRHLLLLPRCADTAPASPQAAHDVRLAPIVCGGNGFVGSVCQLRMLINGIEHQWALDDASRSSIGRLPPQLDERFLSHYKMEVNPNSIAALVPSTPSNMQCEVDGDEHRHWQNTTLPSRALHFDGHSSFVSSVNLKSNFHMSQLKHFAVSLWIKAGSMADPTVALSSGCVLSVHDIKKPTTESSCGIFTHTRVDEHTSPRKRMLAPYITTFLLVDSCARALCVETTYDIYDGLWHKLQWVVYDSEVNETHVFVDDIAVPIRVVCGDQPREFTCRNPVLNLGARNEGDNDVNDFFVGEIRNFCFAREVGDNILSWPMTEGSGDVLNDVYQRVSGCAWAPEWVFTPFPPMTPILRDDSIVEFSPVSDMESAAKENPIWFSFALKSNSTATGSVWSIVSADRCVLGSLIANEGGDHERRFNEPGTHILKFQRVVRKEVTTITSTAAQRATSPIVLAGLTSPFSKSSVSSGPLLSPQMLPSAAPFADDLLASSTMLAPPSELDDDLRSVPSTSMKTPHRRRKIARRAELKQLLQRQKLDADEITAMSTSGFDGLAISMKRSSTNHNARIATILEERAYQFHYKELCDGKWHNITIRLSPDPSDPAMVCVDELDVRASHLFTTNLRELKDGIVEELARMPVTNASRVRDRTAIEVLRDEICWASVVLGKSSVTSTTALHCCVRNFAVLTSSPEGGGLRKELLFVPFASTTDMLVTNVPRDVAATGLTWELSVPPKSSIALSSDSYILVPPLARLNLKSFEVTFQIRAITTKPSCIVEFGSVEKGYFCIMLNQDAFGEDTPNSLRVCLCDKDGRELHASCFLSEEEFDPAARAKSLRPIEDDRWHNITLRVLDSAQNNVMFEVDGIVPQIRYANCGSPEHYLPLTEGGTIGALLDALFPRYSLHGSVKNFCVSSLLNSEEVYLDPSVELRRERLVFYEATSGFASILTDRSGNRNHAMAVRPNWKTDIQTSWSPMEVPSKASDIFGSSYLTVTRWSNNPSDHIEKNPASDEVIMDDFPEDGWSAGAKGPQWISIDFGSTHTIYGVEVDVLRATTSKHEIYISHSNLSKSLTFHHNEDPGDSPVPQAFLLESVCLRPSSPKTIRVKLTHPLHGIRWLRVATVESAVPAGYNGIRIIAARASEVAVRKYSVSESLGKTLSNVAARSQSGPMISMFPDSFVPSRVVPSEMVTKQTAAIAIKKQKSNIAWGGEDVEASPWGVVSAFSSSSLKQSPTGRSHRSASRVHIDDPMNPPSPSSPLNRSQSTIDAELVQNERLQLMRKTSETRMKELKLIFYTQDVERTGMISLAAFIVVFKKLDVTGLLSEEQVLSFLRDAGVLDSNVTFEQFVKVISHLETW</sequence>
<dbReference type="Gene3D" id="2.60.120.260">
    <property type="entry name" value="Galactose-binding domain-like"/>
    <property type="match status" value="1"/>
</dbReference>
<feature type="region of interest" description="Disordered" evidence="1">
    <location>
        <begin position="2336"/>
        <end position="2373"/>
    </location>
</feature>
<feature type="region of interest" description="Disordered" evidence="1">
    <location>
        <begin position="306"/>
        <end position="325"/>
    </location>
</feature>
<dbReference type="Proteomes" id="UP000051952">
    <property type="component" value="Unassembled WGS sequence"/>
</dbReference>
<feature type="compositionally biased region" description="Polar residues" evidence="1">
    <location>
        <begin position="306"/>
        <end position="321"/>
    </location>
</feature>
<feature type="region of interest" description="Disordered" evidence="1">
    <location>
        <begin position="357"/>
        <end position="388"/>
    </location>
</feature>
<accession>A0A0S4JQM4</accession>
<reference evidence="3" key="1">
    <citation type="submission" date="2015-09" db="EMBL/GenBank/DDBJ databases">
        <authorList>
            <consortium name="Pathogen Informatics"/>
        </authorList>
    </citation>
    <scope>NUCLEOTIDE SEQUENCE [LARGE SCALE GENOMIC DNA]</scope>
    <source>
        <strain evidence="3">Lake Konstanz</strain>
    </source>
</reference>
<feature type="region of interest" description="Disordered" evidence="1">
    <location>
        <begin position="539"/>
        <end position="602"/>
    </location>
</feature>
<evidence type="ECO:0000313" key="3">
    <source>
        <dbReference type="Proteomes" id="UP000051952"/>
    </source>
</evidence>
<feature type="compositionally biased region" description="Polar residues" evidence="1">
    <location>
        <begin position="815"/>
        <end position="831"/>
    </location>
</feature>
<organism evidence="2 3">
    <name type="scientific">Bodo saltans</name>
    <name type="common">Flagellated protozoan</name>
    <dbReference type="NCBI Taxonomy" id="75058"/>
    <lineage>
        <taxon>Eukaryota</taxon>
        <taxon>Discoba</taxon>
        <taxon>Euglenozoa</taxon>
        <taxon>Kinetoplastea</taxon>
        <taxon>Metakinetoplastina</taxon>
        <taxon>Eubodonida</taxon>
        <taxon>Bodonidae</taxon>
        <taxon>Bodo</taxon>
    </lineage>
</organism>